<reference evidence="8 9" key="1">
    <citation type="submission" date="2019-03" db="EMBL/GenBank/DDBJ databases">
        <title>Metabolic potential of uncultured bacteria and archaea associated with petroleum seepage in deep-sea sediments.</title>
        <authorList>
            <person name="Dong X."/>
            <person name="Hubert C."/>
        </authorList>
    </citation>
    <scope>NUCLEOTIDE SEQUENCE [LARGE SCALE GENOMIC DNA]</scope>
    <source>
        <strain evidence="8">E29_bin28</strain>
    </source>
</reference>
<organism evidence="8 9">
    <name type="scientific">Aerophobetes bacterium</name>
    <dbReference type="NCBI Taxonomy" id="2030807"/>
    <lineage>
        <taxon>Bacteria</taxon>
        <taxon>Candidatus Aerophobota</taxon>
    </lineage>
</organism>
<evidence type="ECO:0000256" key="1">
    <source>
        <dbReference type="ARBA" id="ARBA00022485"/>
    </source>
</evidence>
<keyword evidence="5" id="KW-0411">Iron-sulfur</keyword>
<dbReference type="Gene3D" id="3.30.70.3270">
    <property type="match status" value="1"/>
</dbReference>
<dbReference type="GO" id="GO:0016020">
    <property type="term" value="C:membrane"/>
    <property type="evidence" value="ECO:0007669"/>
    <property type="project" value="InterPro"/>
</dbReference>
<evidence type="ECO:0000256" key="5">
    <source>
        <dbReference type="ARBA" id="ARBA00023014"/>
    </source>
</evidence>
<dbReference type="Proteomes" id="UP000316925">
    <property type="component" value="Unassembled WGS sequence"/>
</dbReference>
<evidence type="ECO:0000256" key="3">
    <source>
        <dbReference type="ARBA" id="ARBA00022737"/>
    </source>
</evidence>
<dbReference type="SUPFAM" id="SSF54862">
    <property type="entry name" value="4Fe-4S ferredoxins"/>
    <property type="match status" value="1"/>
</dbReference>
<comment type="caution">
    <text evidence="8">The sequence shown here is derived from an EMBL/GenBank/DDBJ whole genome shotgun (WGS) entry which is preliminary data.</text>
</comment>
<feature type="domain" description="4Fe-4S ferredoxin-type" evidence="7">
    <location>
        <begin position="38"/>
        <end position="67"/>
    </location>
</feature>
<gene>
    <name evidence="8" type="ORF">E3J33_01215</name>
</gene>
<keyword evidence="1" id="KW-0004">4Fe-4S</keyword>
<dbReference type="PROSITE" id="PS00198">
    <property type="entry name" value="4FE4S_FER_1"/>
    <property type="match status" value="1"/>
</dbReference>
<feature type="region of interest" description="Disordered" evidence="6">
    <location>
        <begin position="68"/>
        <end position="90"/>
    </location>
</feature>
<keyword evidence="3" id="KW-0677">Repeat</keyword>
<dbReference type="InterPro" id="IPR017900">
    <property type="entry name" value="4Fe4S_Fe_S_CS"/>
</dbReference>
<feature type="compositionally biased region" description="Basic and acidic residues" evidence="6">
    <location>
        <begin position="69"/>
        <end position="82"/>
    </location>
</feature>
<dbReference type="GO" id="GO:0051539">
    <property type="term" value="F:4 iron, 4 sulfur cluster binding"/>
    <property type="evidence" value="ECO:0007669"/>
    <property type="project" value="UniProtKB-KW"/>
</dbReference>
<dbReference type="EMBL" id="SOIJ01000069">
    <property type="protein sequence ID" value="TET93781.1"/>
    <property type="molecule type" value="Genomic_DNA"/>
</dbReference>
<sequence>MKYPKLRELKEAFTALVKGPYTTKFPKVPSPAAPAYRGKPEFNLEECVVCGACANVCPAEAIEVIETPPQEKEASGVEKETESELPPPGSRRVILHYDNCIFCGQCEVHCLTEKGVHLTQKYDLATFDRKECIEKVEDKLVFCEHCGAAIATQKHLHWLVERLGPQAFSNPNLFLASHEEIKLMEKGLPREKGLPLGRFDHLRILCPKCRRQLTLKEEWGY</sequence>
<accession>A0A523YQL2</accession>
<name>A0A523YQL2_UNCAE</name>
<dbReference type="GO" id="GO:0009060">
    <property type="term" value="P:aerobic respiration"/>
    <property type="evidence" value="ECO:0007669"/>
    <property type="project" value="TreeGrafter"/>
</dbReference>
<dbReference type="GO" id="GO:0003954">
    <property type="term" value="F:NADH dehydrogenase activity"/>
    <property type="evidence" value="ECO:0007669"/>
    <property type="project" value="TreeGrafter"/>
</dbReference>
<evidence type="ECO:0000256" key="4">
    <source>
        <dbReference type="ARBA" id="ARBA00023004"/>
    </source>
</evidence>
<dbReference type="InterPro" id="IPR017896">
    <property type="entry name" value="4Fe4S_Fe-S-bd"/>
</dbReference>
<feature type="domain" description="4Fe-4S ferredoxin-type" evidence="7">
    <location>
        <begin position="91"/>
        <end position="121"/>
    </location>
</feature>
<dbReference type="GO" id="GO:0046872">
    <property type="term" value="F:metal ion binding"/>
    <property type="evidence" value="ECO:0007669"/>
    <property type="project" value="UniProtKB-KW"/>
</dbReference>
<evidence type="ECO:0000259" key="7">
    <source>
        <dbReference type="PROSITE" id="PS51379"/>
    </source>
</evidence>
<dbReference type="PROSITE" id="PS51379">
    <property type="entry name" value="4FE4S_FER_2"/>
    <property type="match status" value="2"/>
</dbReference>
<proteinExistence type="predicted"/>
<evidence type="ECO:0000256" key="2">
    <source>
        <dbReference type="ARBA" id="ARBA00022723"/>
    </source>
</evidence>
<dbReference type="PANTHER" id="PTHR10849:SF35">
    <property type="entry name" value="FORMATE HYDROGENLYASE SUBUNIT 6-RELATED"/>
    <property type="match status" value="1"/>
</dbReference>
<evidence type="ECO:0000313" key="9">
    <source>
        <dbReference type="Proteomes" id="UP000316925"/>
    </source>
</evidence>
<keyword evidence="4" id="KW-0408">Iron</keyword>
<evidence type="ECO:0000256" key="6">
    <source>
        <dbReference type="SAM" id="MobiDB-lite"/>
    </source>
</evidence>
<evidence type="ECO:0000313" key="8">
    <source>
        <dbReference type="EMBL" id="TET93781.1"/>
    </source>
</evidence>
<protein>
    <submittedName>
        <fullName evidence="8">4Fe-4S dicluster domain-containing protein</fullName>
    </submittedName>
</protein>
<dbReference type="Pfam" id="PF12838">
    <property type="entry name" value="Fer4_7"/>
    <property type="match status" value="1"/>
</dbReference>
<keyword evidence="2" id="KW-0479">Metal-binding</keyword>
<dbReference type="InterPro" id="IPR010226">
    <property type="entry name" value="NADH_quinone_OxRdtase_chainI"/>
</dbReference>
<dbReference type="PANTHER" id="PTHR10849">
    <property type="entry name" value="NADH DEHYDROGENASE UBIQUINONE IRON-SULFUR PROTEIN 8, MITOCHONDRIAL"/>
    <property type="match status" value="1"/>
</dbReference>
<dbReference type="AlphaFoldDB" id="A0A523YQL2"/>